<dbReference type="GO" id="GO:0006310">
    <property type="term" value="P:DNA recombination"/>
    <property type="evidence" value="ECO:0007669"/>
    <property type="project" value="UniProtKB-KW"/>
</dbReference>
<reference evidence="4" key="1">
    <citation type="submission" date="2022-04" db="EMBL/GenBank/DDBJ databases">
        <authorList>
            <person name="Forde T."/>
        </authorList>
    </citation>
    <scope>NUCLEOTIDE SEQUENCE</scope>
    <source>
        <strain evidence="4">A18Y016a</strain>
        <strain evidence="3">A18Y020d</strain>
    </source>
</reference>
<sequence>MMKLAQLMFDLPVNLCDIAKPIGKNIVRRYPIISPSDFKMLLNATQNKEFKLIFQTFYLIGLRLGELLALTPHDINFKNSIIHVTKSLTRLHGIIRVSEPKSKSSVRTVTIPKSLNTLLEQFAKGINQNEFIFKINKDALHKELRICCEKINHSKMRIHDFRHSHASYLIQTCTNLLEVSRRLGHKNLYTTLKTYAHYIPELHNSIPNRLEELWSSLQ</sequence>
<gene>
    <name evidence="4" type="ORF">ERYAMS2_01697</name>
    <name evidence="3" type="ORF">ERYAMS_01402</name>
</gene>
<dbReference type="Gene3D" id="1.10.443.10">
    <property type="entry name" value="Intergrase catalytic core"/>
    <property type="match status" value="1"/>
</dbReference>
<evidence type="ECO:0000313" key="6">
    <source>
        <dbReference type="Proteomes" id="UP001154111"/>
    </source>
</evidence>
<dbReference type="AlphaFoldDB" id="A0AAU9VIU5"/>
<dbReference type="InterPro" id="IPR050090">
    <property type="entry name" value="Tyrosine_recombinase_XerCD"/>
</dbReference>
<evidence type="ECO:0000256" key="1">
    <source>
        <dbReference type="ARBA" id="ARBA00023172"/>
    </source>
</evidence>
<dbReference type="PROSITE" id="PS51898">
    <property type="entry name" value="TYR_RECOMBINASE"/>
    <property type="match status" value="1"/>
</dbReference>
<dbReference type="PANTHER" id="PTHR30349">
    <property type="entry name" value="PHAGE INTEGRASE-RELATED"/>
    <property type="match status" value="1"/>
</dbReference>
<dbReference type="Proteomes" id="UP001154095">
    <property type="component" value="Chromosome"/>
</dbReference>
<dbReference type="Proteomes" id="UP001154111">
    <property type="component" value="Chromosome"/>
</dbReference>
<feature type="domain" description="Tyr recombinase" evidence="2">
    <location>
        <begin position="28"/>
        <end position="215"/>
    </location>
</feature>
<dbReference type="SUPFAM" id="SSF56349">
    <property type="entry name" value="DNA breaking-rejoining enzymes"/>
    <property type="match status" value="1"/>
</dbReference>
<evidence type="ECO:0000313" key="3">
    <source>
        <dbReference type="EMBL" id="CAH2763340.1"/>
    </source>
</evidence>
<evidence type="ECO:0000259" key="2">
    <source>
        <dbReference type="PROSITE" id="PS51898"/>
    </source>
</evidence>
<dbReference type="InterPro" id="IPR011010">
    <property type="entry name" value="DNA_brk_join_enz"/>
</dbReference>
<keyword evidence="5" id="KW-1185">Reference proteome</keyword>
<accession>A0AAU9VIU5</accession>
<protein>
    <submittedName>
        <fullName evidence="4">Site-specific integrase</fullName>
    </submittedName>
</protein>
<dbReference type="EMBL" id="OW659496">
    <property type="protein sequence ID" value="CAH2763340.1"/>
    <property type="molecule type" value="Genomic_DNA"/>
</dbReference>
<dbReference type="InterPro" id="IPR002104">
    <property type="entry name" value="Integrase_catalytic"/>
</dbReference>
<organism evidence="4 6">
    <name type="scientific">Erysipelothrix amsterdamensis</name>
    <dbReference type="NCBI Taxonomy" id="2929157"/>
    <lineage>
        <taxon>Bacteria</taxon>
        <taxon>Bacillati</taxon>
        <taxon>Bacillota</taxon>
        <taxon>Erysipelotrichia</taxon>
        <taxon>Erysipelotrichales</taxon>
        <taxon>Erysipelotrichaceae</taxon>
        <taxon>Erysipelothrix</taxon>
    </lineage>
</organism>
<dbReference type="PANTHER" id="PTHR30349:SF64">
    <property type="entry name" value="PROPHAGE INTEGRASE INTD-RELATED"/>
    <property type="match status" value="1"/>
</dbReference>
<dbReference type="GO" id="GO:0015074">
    <property type="term" value="P:DNA integration"/>
    <property type="evidence" value="ECO:0007669"/>
    <property type="project" value="InterPro"/>
</dbReference>
<dbReference type="GO" id="GO:0003677">
    <property type="term" value="F:DNA binding"/>
    <property type="evidence" value="ECO:0007669"/>
    <property type="project" value="InterPro"/>
</dbReference>
<dbReference type="EMBL" id="OW659477">
    <property type="protein sequence ID" value="CAH2763382.1"/>
    <property type="molecule type" value="Genomic_DNA"/>
</dbReference>
<evidence type="ECO:0000313" key="4">
    <source>
        <dbReference type="EMBL" id="CAH2763382.1"/>
    </source>
</evidence>
<proteinExistence type="predicted"/>
<name>A0AAU9VIU5_9FIRM</name>
<dbReference type="InterPro" id="IPR013762">
    <property type="entry name" value="Integrase-like_cat_sf"/>
</dbReference>
<dbReference type="Pfam" id="PF00589">
    <property type="entry name" value="Phage_integrase"/>
    <property type="match status" value="1"/>
</dbReference>
<dbReference type="CDD" id="cd01189">
    <property type="entry name" value="INT_ICEBs1_C_like"/>
    <property type="match status" value="1"/>
</dbReference>
<keyword evidence="1" id="KW-0233">DNA recombination</keyword>
<evidence type="ECO:0000313" key="5">
    <source>
        <dbReference type="Proteomes" id="UP001154095"/>
    </source>
</evidence>